<sequence length="77" mass="9047">MRPWLSDILACPIDKFFPLKLIIFSFETNENIFKEILEAYDKKDIASIKKEELIEIEQENGELFLRDEIAIEKVNSA</sequence>
<name>X1BTB2_9ZZZZ</name>
<comment type="caution">
    <text evidence="1">The sequence shown here is derived from an EMBL/GenBank/DDBJ whole genome shotgun (WGS) entry which is preliminary data.</text>
</comment>
<dbReference type="AlphaFoldDB" id="X1BTB2"/>
<proteinExistence type="predicted"/>
<dbReference type="EMBL" id="BART01023968">
    <property type="protein sequence ID" value="GAG98954.1"/>
    <property type="molecule type" value="Genomic_DNA"/>
</dbReference>
<accession>X1BTB2</accession>
<feature type="non-terminal residue" evidence="1">
    <location>
        <position position="77"/>
    </location>
</feature>
<protein>
    <submittedName>
        <fullName evidence="1">Uncharacterized protein</fullName>
    </submittedName>
</protein>
<organism evidence="1">
    <name type="scientific">marine sediment metagenome</name>
    <dbReference type="NCBI Taxonomy" id="412755"/>
    <lineage>
        <taxon>unclassified sequences</taxon>
        <taxon>metagenomes</taxon>
        <taxon>ecological metagenomes</taxon>
    </lineage>
</organism>
<evidence type="ECO:0000313" key="1">
    <source>
        <dbReference type="EMBL" id="GAG98954.1"/>
    </source>
</evidence>
<gene>
    <name evidence="1" type="ORF">S01H4_43442</name>
</gene>
<reference evidence="1" key="1">
    <citation type="journal article" date="2014" name="Front. Microbiol.">
        <title>High frequency of phylogenetically diverse reductive dehalogenase-homologous genes in deep subseafloor sedimentary metagenomes.</title>
        <authorList>
            <person name="Kawai M."/>
            <person name="Futagami T."/>
            <person name="Toyoda A."/>
            <person name="Takaki Y."/>
            <person name="Nishi S."/>
            <person name="Hori S."/>
            <person name="Arai W."/>
            <person name="Tsubouchi T."/>
            <person name="Morono Y."/>
            <person name="Uchiyama I."/>
            <person name="Ito T."/>
            <person name="Fujiyama A."/>
            <person name="Inagaki F."/>
            <person name="Takami H."/>
        </authorList>
    </citation>
    <scope>NUCLEOTIDE SEQUENCE</scope>
    <source>
        <strain evidence="1">Expedition CK06-06</strain>
    </source>
</reference>